<proteinExistence type="predicted"/>
<organism evidence="1 2">
    <name type="scientific">Prorocentrum cordatum</name>
    <dbReference type="NCBI Taxonomy" id="2364126"/>
    <lineage>
        <taxon>Eukaryota</taxon>
        <taxon>Sar</taxon>
        <taxon>Alveolata</taxon>
        <taxon>Dinophyceae</taxon>
        <taxon>Prorocentrales</taxon>
        <taxon>Prorocentraceae</taxon>
        <taxon>Prorocentrum</taxon>
    </lineage>
</organism>
<protein>
    <submittedName>
        <fullName evidence="1">Uncharacterized protein</fullName>
    </submittedName>
</protein>
<reference evidence="1" key="1">
    <citation type="submission" date="2023-10" db="EMBL/GenBank/DDBJ databases">
        <authorList>
            <person name="Chen Y."/>
            <person name="Shah S."/>
            <person name="Dougan E. K."/>
            <person name="Thang M."/>
            <person name="Chan C."/>
        </authorList>
    </citation>
    <scope>NUCLEOTIDE SEQUENCE [LARGE SCALE GENOMIC DNA]</scope>
</reference>
<evidence type="ECO:0000313" key="2">
    <source>
        <dbReference type="Proteomes" id="UP001189429"/>
    </source>
</evidence>
<accession>A0ABN9RVK9</accession>
<comment type="caution">
    <text evidence="1">The sequence shown here is derived from an EMBL/GenBank/DDBJ whole genome shotgun (WGS) entry which is preliminary data.</text>
</comment>
<sequence>MAAPAFDESWRLDPILAGGVAPPCGAEFTRFVPPTFSTHGYGPLLSRKVGVVRARAPHPEDLDGLQRGMVASAEPIASRGPVGAEVGGPERAMGVLAEPDASRGPGSARANSLGAGLDGSVILRGAIGAAMVALRKKLIGKSSAQSFSEINTETTPVAPASPPRAVFKFRARSYVAARAQKGDQPRKA</sequence>
<evidence type="ECO:0000313" key="1">
    <source>
        <dbReference type="EMBL" id="CAK0821916.1"/>
    </source>
</evidence>
<gene>
    <name evidence="1" type="ORF">PCOR1329_LOCUS23052</name>
</gene>
<dbReference type="EMBL" id="CAUYUJ010007779">
    <property type="protein sequence ID" value="CAK0821916.1"/>
    <property type="molecule type" value="Genomic_DNA"/>
</dbReference>
<keyword evidence="2" id="KW-1185">Reference proteome</keyword>
<name>A0ABN9RVK9_9DINO</name>
<dbReference type="Proteomes" id="UP001189429">
    <property type="component" value="Unassembled WGS sequence"/>
</dbReference>